<dbReference type="Gene3D" id="1.20.140.10">
    <property type="entry name" value="Butyryl-CoA Dehydrogenase, subunit A, domain 3"/>
    <property type="match status" value="1"/>
</dbReference>
<keyword evidence="4 6" id="KW-0274">FAD</keyword>
<dbReference type="InterPro" id="IPR036250">
    <property type="entry name" value="AcylCo_DH-like_C"/>
</dbReference>
<accession>A0ABT5U9T6</accession>
<dbReference type="PANTHER" id="PTHR42803:SF1">
    <property type="entry name" value="BROAD-SPECIFICITY LINEAR ACYL-COA DEHYDROGENASE FADE5"/>
    <property type="match status" value="1"/>
</dbReference>
<dbReference type="SUPFAM" id="SSF47203">
    <property type="entry name" value="Acyl-CoA dehydrogenase C-terminal domain-like"/>
    <property type="match status" value="1"/>
</dbReference>
<evidence type="ECO:0000313" key="11">
    <source>
        <dbReference type="EMBL" id="MDE1463136.1"/>
    </source>
</evidence>
<dbReference type="PANTHER" id="PTHR42803">
    <property type="entry name" value="ACYL-COA DEHYDROGENASE"/>
    <property type="match status" value="1"/>
</dbReference>
<dbReference type="Gene3D" id="1.10.540.10">
    <property type="entry name" value="Acyl-CoA dehydrogenase/oxidase, N-terminal domain"/>
    <property type="match status" value="1"/>
</dbReference>
<evidence type="ECO:0000256" key="6">
    <source>
        <dbReference type="RuleBase" id="RU362125"/>
    </source>
</evidence>
<feature type="domain" description="Acyl-CoA dehydrogenase/oxidase N-terminal" evidence="9">
    <location>
        <begin position="41"/>
        <end position="158"/>
    </location>
</feature>
<evidence type="ECO:0000256" key="4">
    <source>
        <dbReference type="ARBA" id="ARBA00022827"/>
    </source>
</evidence>
<feature type="domain" description="Acetyl-CoA dehydrogenase-like C-terminal" evidence="10">
    <location>
        <begin position="467"/>
        <end position="592"/>
    </location>
</feature>
<dbReference type="InterPro" id="IPR009100">
    <property type="entry name" value="AcylCoA_DH/oxidase_NM_dom_sf"/>
</dbReference>
<dbReference type="EMBL" id="JAPMOU010000017">
    <property type="protein sequence ID" value="MDE1463136.1"/>
    <property type="molecule type" value="Genomic_DNA"/>
</dbReference>
<evidence type="ECO:0000256" key="5">
    <source>
        <dbReference type="ARBA" id="ARBA00023002"/>
    </source>
</evidence>
<comment type="caution">
    <text evidence="11">The sequence shown here is derived from an EMBL/GenBank/DDBJ whole genome shotgun (WGS) entry which is preliminary data.</text>
</comment>
<sequence length="602" mass="66216">MPEYKAPLRDIRFVRDEVLSYPEHYATLPGCEEATPDMVNAILEEGAKFCEQVLAPLNQVGDQEGCQLNDGEVKTPTGFKEAYQQYVEGGWPSLAHEPEYGGQGLPESLGLVMSELIGESNWSWGMYPGLSHGAMNTLAAHGTEEQKQLYLTKLISGEWTGTMCLTEPHCGTDLGLLRTKAEPQADGSYKISGTKIFISAGEHDMADNIVHIVLARLPDAPSGTKGISLFIVPKFVTNEQGELGDRNEVSCGSLEHKMGIHGNATCVMNFDSATGYLIGPPNKGLNCMFTFMNTARLGTGLQGLAHTEVAYQGALAYANERLQMRSLTGPKSPDKPADPIIVHPDVRRMLLTIKSFAEGNRALAYYAAKLVDIAKQAESEEEREEADQLLSFLTPIAKAFMTEVGFEAANHGMQVFGGHGYISEWGMEQNVRDCRIALMYEGTTGIQALDLLGRKVLMTQGESLKRFTKIVHKFCKANEENEAIKEFVDPLVALNKEWGELTMKIGMAAMQNRDEVGAAAYDYLMYSGYACLAYFWAEMAKVASEKLAAGTTEESFYQGKLKTAQFYFQRILPRTLMHKATILSGADNIMAIETSEFGEVLM</sequence>
<keyword evidence="3 6" id="KW-0285">Flavoprotein</keyword>
<evidence type="ECO:0000259" key="9">
    <source>
        <dbReference type="Pfam" id="PF02771"/>
    </source>
</evidence>
<dbReference type="RefSeq" id="WP_274689480.1">
    <property type="nucleotide sequence ID" value="NZ_JAPMOU010000017.1"/>
</dbReference>
<dbReference type="Pfam" id="PF00441">
    <property type="entry name" value="Acyl-CoA_dh_1"/>
    <property type="match status" value="1"/>
</dbReference>
<name>A0ABT5U9T6_9GAMM</name>
<dbReference type="Pfam" id="PF02770">
    <property type="entry name" value="Acyl-CoA_dh_M"/>
    <property type="match status" value="1"/>
</dbReference>
<evidence type="ECO:0000259" key="10">
    <source>
        <dbReference type="Pfam" id="PF12806"/>
    </source>
</evidence>
<evidence type="ECO:0000313" key="12">
    <source>
        <dbReference type="Proteomes" id="UP001528823"/>
    </source>
</evidence>
<evidence type="ECO:0000256" key="3">
    <source>
        <dbReference type="ARBA" id="ARBA00022630"/>
    </source>
</evidence>
<dbReference type="InterPro" id="IPR052166">
    <property type="entry name" value="Diverse_Acyl-CoA_DH"/>
</dbReference>
<evidence type="ECO:0000256" key="2">
    <source>
        <dbReference type="ARBA" id="ARBA00009347"/>
    </source>
</evidence>
<dbReference type="InterPro" id="IPR037069">
    <property type="entry name" value="AcylCoA_DH/ox_N_sf"/>
</dbReference>
<feature type="domain" description="Acyl-CoA oxidase/dehydrogenase middle" evidence="8">
    <location>
        <begin position="163"/>
        <end position="272"/>
    </location>
</feature>
<evidence type="ECO:0000259" key="7">
    <source>
        <dbReference type="Pfam" id="PF00441"/>
    </source>
</evidence>
<dbReference type="InterPro" id="IPR046373">
    <property type="entry name" value="Acyl-CoA_Oxase/DH_mid-dom_sf"/>
</dbReference>
<dbReference type="Pfam" id="PF02771">
    <property type="entry name" value="Acyl-CoA_dh_N"/>
    <property type="match status" value="1"/>
</dbReference>
<comment type="similarity">
    <text evidence="2 6">Belongs to the acyl-CoA dehydrogenase family.</text>
</comment>
<dbReference type="Proteomes" id="UP001528823">
    <property type="component" value="Unassembled WGS sequence"/>
</dbReference>
<keyword evidence="12" id="KW-1185">Reference proteome</keyword>
<gene>
    <name evidence="11" type="ORF">ORQ98_14300</name>
</gene>
<organism evidence="11 12">
    <name type="scientific">Spartinivicinus poritis</name>
    <dbReference type="NCBI Taxonomy" id="2994640"/>
    <lineage>
        <taxon>Bacteria</taxon>
        <taxon>Pseudomonadati</taxon>
        <taxon>Pseudomonadota</taxon>
        <taxon>Gammaproteobacteria</taxon>
        <taxon>Oceanospirillales</taxon>
        <taxon>Zooshikellaceae</taxon>
        <taxon>Spartinivicinus</taxon>
    </lineage>
</organism>
<dbReference type="InterPro" id="IPR006091">
    <property type="entry name" value="Acyl-CoA_Oxase/DH_mid-dom"/>
</dbReference>
<dbReference type="InterPro" id="IPR009075">
    <property type="entry name" value="AcylCo_DH/oxidase_C"/>
</dbReference>
<dbReference type="InterPro" id="IPR025878">
    <property type="entry name" value="Acyl-CoA_dh-like_C_dom"/>
</dbReference>
<dbReference type="Gene3D" id="2.40.110.10">
    <property type="entry name" value="Butyryl-CoA Dehydrogenase, subunit A, domain 2"/>
    <property type="match status" value="1"/>
</dbReference>
<evidence type="ECO:0000256" key="1">
    <source>
        <dbReference type="ARBA" id="ARBA00001974"/>
    </source>
</evidence>
<dbReference type="SUPFAM" id="SSF56645">
    <property type="entry name" value="Acyl-CoA dehydrogenase NM domain-like"/>
    <property type="match status" value="1"/>
</dbReference>
<keyword evidence="5 6" id="KW-0560">Oxidoreductase</keyword>
<evidence type="ECO:0000259" key="8">
    <source>
        <dbReference type="Pfam" id="PF02770"/>
    </source>
</evidence>
<feature type="domain" description="Acyl-CoA dehydrogenase/oxidase C-terminal" evidence="7">
    <location>
        <begin position="282"/>
        <end position="450"/>
    </location>
</feature>
<dbReference type="Pfam" id="PF12806">
    <property type="entry name" value="Acyl-CoA_dh_C"/>
    <property type="match status" value="1"/>
</dbReference>
<proteinExistence type="inferred from homology"/>
<protein>
    <submittedName>
        <fullName evidence="11">Phenylacyl-CoA dehydrogenase</fullName>
    </submittedName>
</protein>
<comment type="cofactor">
    <cofactor evidence="1 6">
        <name>FAD</name>
        <dbReference type="ChEBI" id="CHEBI:57692"/>
    </cofactor>
</comment>
<dbReference type="InterPro" id="IPR013786">
    <property type="entry name" value="AcylCoA_DH/ox_N"/>
</dbReference>
<reference evidence="11 12" key="1">
    <citation type="submission" date="2022-11" db="EMBL/GenBank/DDBJ databases">
        <title>Spartinivicinus poritis sp. nov., isolated from scleractinian coral Porites lutea.</title>
        <authorList>
            <person name="Zhang G."/>
            <person name="Cai L."/>
            <person name="Wei Q."/>
        </authorList>
    </citation>
    <scope>NUCLEOTIDE SEQUENCE [LARGE SCALE GENOMIC DNA]</scope>
    <source>
        <strain evidence="11 12">A2-2</strain>
    </source>
</reference>